<dbReference type="GO" id="GO:0016706">
    <property type="term" value="F:2-oxoglutarate-dependent dioxygenase activity"/>
    <property type="evidence" value="ECO:0007669"/>
    <property type="project" value="UniProtKB-ARBA"/>
</dbReference>
<dbReference type="RefSeq" id="WP_171412499.1">
    <property type="nucleotide sequence ID" value="NZ_JABFJW010000019.1"/>
</dbReference>
<dbReference type="Gene3D" id="2.60.120.620">
    <property type="entry name" value="q2cbj1_9rhob like domain"/>
    <property type="match status" value="1"/>
</dbReference>
<dbReference type="GO" id="GO:0005506">
    <property type="term" value="F:iron ion binding"/>
    <property type="evidence" value="ECO:0007669"/>
    <property type="project" value="UniProtKB-ARBA"/>
</dbReference>
<dbReference type="AlphaFoldDB" id="A0A7Y4JNE5"/>
<evidence type="ECO:0000313" key="3">
    <source>
        <dbReference type="Proteomes" id="UP000528460"/>
    </source>
</evidence>
<evidence type="ECO:0008006" key="4">
    <source>
        <dbReference type="Google" id="ProtNLM"/>
    </source>
</evidence>
<dbReference type="SUPFAM" id="SSF51197">
    <property type="entry name" value="Clavaminate synthase-like"/>
    <property type="match status" value="1"/>
</dbReference>
<evidence type="ECO:0000256" key="1">
    <source>
        <dbReference type="ARBA" id="ARBA00001954"/>
    </source>
</evidence>
<dbReference type="Pfam" id="PF05721">
    <property type="entry name" value="PhyH"/>
    <property type="match status" value="1"/>
</dbReference>
<dbReference type="PANTHER" id="PTHR20883">
    <property type="entry name" value="PHYTANOYL-COA DIOXYGENASE DOMAIN CONTAINING 1"/>
    <property type="match status" value="1"/>
</dbReference>
<sequence>MRRVFSDPAHEALFQREGAVVVPLLDASEVQSLHEAYHAHLPSVGMGFHATMFSRDVALRTRVDVAVRELLAPKVLPLLSRYRAVVGNFVMKEHGRRDSEVPVHQDWSFVEEPRMRSLNVWCPLVDTTPANGRLHVFKGSHNFVRVLRGPFFPNPYVTLAQEIRERFLTELPLRAGDAVIYDHGLVHASPHNVSGQSRLAVNLALVPEEADLIHGYLDRSREDRRPEVFRVDDAFYLRNIVGERPQGVESLGFADGAIPQLSSAELNQLHQQAFRASHATVS</sequence>
<comment type="caution">
    <text evidence="2">The sequence shown here is derived from an EMBL/GenBank/DDBJ whole genome shotgun (WGS) entry which is preliminary data.</text>
</comment>
<dbReference type="InterPro" id="IPR008775">
    <property type="entry name" value="Phytyl_CoA_dOase-like"/>
</dbReference>
<reference evidence="2 3" key="1">
    <citation type="submission" date="2020-05" db="EMBL/GenBank/DDBJ databases">
        <authorList>
            <person name="Whitworth D."/>
        </authorList>
    </citation>
    <scope>NUCLEOTIDE SEQUENCE [LARGE SCALE GENOMIC DNA]</scope>
    <source>
        <strain evidence="2 3">CA046A</strain>
    </source>
</reference>
<dbReference type="PANTHER" id="PTHR20883:SF48">
    <property type="entry name" value="ECTOINE DIOXYGENASE"/>
    <property type="match status" value="1"/>
</dbReference>
<gene>
    <name evidence="2" type="ORF">HNS30_04190</name>
</gene>
<dbReference type="Proteomes" id="UP000528460">
    <property type="component" value="Unassembled WGS sequence"/>
</dbReference>
<name>A0A7Y4JNE5_9BACT</name>
<protein>
    <recommendedName>
        <fullName evidence="4">Phytanoyl-CoA dioxygenase family protein</fullName>
    </recommendedName>
</protein>
<organism evidence="2 3">
    <name type="scientific">Corallococcus exercitus</name>
    <dbReference type="NCBI Taxonomy" id="2316736"/>
    <lineage>
        <taxon>Bacteria</taxon>
        <taxon>Pseudomonadati</taxon>
        <taxon>Myxococcota</taxon>
        <taxon>Myxococcia</taxon>
        <taxon>Myxococcales</taxon>
        <taxon>Cystobacterineae</taxon>
        <taxon>Myxococcaceae</taxon>
        <taxon>Corallococcus</taxon>
    </lineage>
</organism>
<evidence type="ECO:0000313" key="2">
    <source>
        <dbReference type="EMBL" id="NOK08236.1"/>
    </source>
</evidence>
<accession>A0A7Y4JNE5</accession>
<dbReference type="EMBL" id="JABFJW010000019">
    <property type="protein sequence ID" value="NOK08236.1"/>
    <property type="molecule type" value="Genomic_DNA"/>
</dbReference>
<proteinExistence type="predicted"/>
<comment type="cofactor">
    <cofactor evidence="1">
        <name>Fe(2+)</name>
        <dbReference type="ChEBI" id="CHEBI:29033"/>
    </cofactor>
</comment>